<proteinExistence type="predicted"/>
<evidence type="ECO:0000256" key="1">
    <source>
        <dbReference type="SAM" id="MobiDB-lite"/>
    </source>
</evidence>
<reference evidence="2 3" key="2">
    <citation type="submission" date="2015-05" db="EMBL/GenBank/DDBJ databases">
        <authorList>
            <person name="Morales-Cruz A."/>
            <person name="Amrine K.C."/>
            <person name="Cantu D."/>
        </authorList>
    </citation>
    <scope>NUCLEOTIDE SEQUENCE [LARGE SCALE GENOMIC DNA]</scope>
    <source>
        <strain evidence="2">DA912</strain>
    </source>
</reference>
<feature type="region of interest" description="Disordered" evidence="1">
    <location>
        <begin position="382"/>
        <end position="402"/>
    </location>
</feature>
<feature type="compositionally biased region" description="Low complexity" evidence="1">
    <location>
        <begin position="57"/>
        <end position="67"/>
    </location>
</feature>
<organism evidence="2 3">
    <name type="scientific">Diaporthe ampelina</name>
    <dbReference type="NCBI Taxonomy" id="1214573"/>
    <lineage>
        <taxon>Eukaryota</taxon>
        <taxon>Fungi</taxon>
        <taxon>Dikarya</taxon>
        <taxon>Ascomycota</taxon>
        <taxon>Pezizomycotina</taxon>
        <taxon>Sordariomycetes</taxon>
        <taxon>Sordariomycetidae</taxon>
        <taxon>Diaporthales</taxon>
        <taxon>Diaporthaceae</taxon>
        <taxon>Diaporthe</taxon>
    </lineage>
</organism>
<reference evidence="2 3" key="1">
    <citation type="submission" date="2015-05" db="EMBL/GenBank/DDBJ databases">
        <title>Distinctive expansion of gene families associated with plant cell wall degradation and secondary metabolism in the genomes of grapevine trunk pathogens.</title>
        <authorList>
            <person name="Lawrence D.P."/>
            <person name="Travadon R."/>
            <person name="Rolshausen P.E."/>
            <person name="Baumgartner K."/>
        </authorList>
    </citation>
    <scope>NUCLEOTIDE SEQUENCE [LARGE SCALE GENOMIC DNA]</scope>
    <source>
        <strain evidence="2">DA912</strain>
    </source>
</reference>
<evidence type="ECO:0000313" key="3">
    <source>
        <dbReference type="Proteomes" id="UP000034680"/>
    </source>
</evidence>
<feature type="compositionally biased region" description="Basic and acidic residues" evidence="1">
    <location>
        <begin position="1"/>
        <end position="10"/>
    </location>
</feature>
<gene>
    <name evidence="2" type="ORF">UCDDA912_g10623</name>
</gene>
<accession>A0A0G2F3W8</accession>
<sequence length="414" mass="46686">MGVSSRKDLPEPAFAPSPPLSASPGTAVGSSDCELDAHTNSRQAAAALRRRPQRINSSPSSLSTSRAASRRRSSPANYKQQSGQEEEVGDGDLGKAFNLIRASWHGRLPADLDSPEWHVLHLSPSQYLALCAKLEDSNPALRRYFDETLRHDYNPARGILVLRLMAGTALHEFLQENTFQFIVTQISQAPARVPELADIALCIKNLGHTKVILDANIEQTVWAYKCPDRQLRYIGTHLPQFAMEVGYSQKAESLQQLAREYYEDSDGEVKTVLTFNVAYTPPEKRGQAADRTASFSLYRGDERIHKDKVFRDAQGKAVASGSLQLHLTDFVPDTVLEQLDEQRRSQAQQYTIDMSSELLNKILEEADKFQTLEDDRLRMVKERREQRRGRDRDAEPHRSHSRWDPNAVSICLTF</sequence>
<dbReference type="OrthoDB" id="3485856at2759"/>
<feature type="region of interest" description="Disordered" evidence="1">
    <location>
        <begin position="1"/>
        <end position="90"/>
    </location>
</feature>
<dbReference type="STRING" id="1214573.A0A0G2F3W8"/>
<dbReference type="EMBL" id="LCUC01000771">
    <property type="protein sequence ID" value="KKY29452.1"/>
    <property type="molecule type" value="Genomic_DNA"/>
</dbReference>
<dbReference type="Proteomes" id="UP000034680">
    <property type="component" value="Unassembled WGS sequence"/>
</dbReference>
<evidence type="ECO:0000313" key="2">
    <source>
        <dbReference type="EMBL" id="KKY29452.1"/>
    </source>
</evidence>
<name>A0A0G2F3W8_9PEZI</name>
<protein>
    <submittedName>
        <fullName evidence="2">Uncharacterized protein</fullName>
    </submittedName>
</protein>
<comment type="caution">
    <text evidence="2">The sequence shown here is derived from an EMBL/GenBank/DDBJ whole genome shotgun (WGS) entry which is preliminary data.</text>
</comment>
<keyword evidence="3" id="KW-1185">Reference proteome</keyword>
<dbReference type="AlphaFoldDB" id="A0A0G2F3W8"/>